<dbReference type="AlphaFoldDB" id="M7N5F8"/>
<evidence type="ECO:0000313" key="1">
    <source>
        <dbReference type="EMBL" id="EMR02527.1"/>
    </source>
</evidence>
<accession>M7N5F8</accession>
<dbReference type="RefSeq" id="WP_009195727.1">
    <property type="nucleotide sequence ID" value="NZ_AODQ01000055.1"/>
</dbReference>
<organism evidence="1 2">
    <name type="scientific">Cesiribacter andamanensis AMV16</name>
    <dbReference type="NCBI Taxonomy" id="1279009"/>
    <lineage>
        <taxon>Bacteria</taxon>
        <taxon>Pseudomonadati</taxon>
        <taxon>Bacteroidota</taxon>
        <taxon>Cytophagia</taxon>
        <taxon>Cytophagales</taxon>
        <taxon>Cesiribacteraceae</taxon>
        <taxon>Cesiribacter</taxon>
    </lineage>
</organism>
<dbReference type="Proteomes" id="UP000011910">
    <property type="component" value="Unassembled WGS sequence"/>
</dbReference>
<dbReference type="OrthoDB" id="1449509at2"/>
<name>M7N5F8_9BACT</name>
<dbReference type="STRING" id="1279009.ADICEAN_02334"/>
<evidence type="ECO:0000313" key="2">
    <source>
        <dbReference type="Proteomes" id="UP000011910"/>
    </source>
</evidence>
<sequence length="205" mass="23334">MDAQTPNLLEFLDEGIALRRYLSNPDSHCFDKIRSFTKKWYHEFSKFDDLQSTEMAKALDKAFSEVVSLELDLLDAQPSYLQLYSILPPMISTPLEENPQTFADIFTTEAWPKYINALAMVAPPVIDAGNNFIGSPRKHKGVICSWIKYLQSKGIIRQSVNRSQLAGILNREIKGLNLGTDGKTFDNISEEYLTNYESRLIAYVK</sequence>
<keyword evidence="2" id="KW-1185">Reference proteome</keyword>
<gene>
    <name evidence="1" type="ORF">ADICEAN_02334</name>
</gene>
<comment type="caution">
    <text evidence="1">The sequence shown here is derived from an EMBL/GenBank/DDBJ whole genome shotgun (WGS) entry which is preliminary data.</text>
</comment>
<reference evidence="1 2" key="1">
    <citation type="journal article" date="2013" name="Genome Announc.">
        <title>Draft Genome Sequence of Cesiribacter andamanensis Strain AMV16T, Isolated from a Soil Sample from a Mud Volcano in the Andaman Islands, India.</title>
        <authorList>
            <person name="Shivaji S."/>
            <person name="Ara S."/>
            <person name="Begum Z."/>
            <person name="Srinivas T.N."/>
            <person name="Singh A."/>
            <person name="Kumar Pinnaka A."/>
        </authorList>
    </citation>
    <scope>NUCLEOTIDE SEQUENCE [LARGE SCALE GENOMIC DNA]</scope>
    <source>
        <strain evidence="1 2">AMV16</strain>
    </source>
</reference>
<dbReference type="EMBL" id="AODQ01000055">
    <property type="protein sequence ID" value="EMR02527.1"/>
    <property type="molecule type" value="Genomic_DNA"/>
</dbReference>
<protein>
    <submittedName>
        <fullName evidence="1">Uncharacterized protein</fullName>
    </submittedName>
</protein>
<proteinExistence type="predicted"/>